<keyword evidence="3" id="KW-1185">Reference proteome</keyword>
<feature type="domain" description="DinB-like" evidence="1">
    <location>
        <begin position="12"/>
        <end position="153"/>
    </location>
</feature>
<dbReference type="EMBL" id="JACHXK010000003">
    <property type="protein sequence ID" value="MBB3109709.1"/>
    <property type="molecule type" value="Genomic_DNA"/>
</dbReference>
<evidence type="ECO:0000259" key="1">
    <source>
        <dbReference type="Pfam" id="PF12867"/>
    </source>
</evidence>
<dbReference type="Gene3D" id="1.20.120.450">
    <property type="entry name" value="dinb family like domain"/>
    <property type="match status" value="1"/>
</dbReference>
<accession>A0A7W5FM75</accession>
<sequence>MNFKLDETIAILSRTPRMLDSLLAGLSDEWLTCNEGEGTWNARQVLAHLIDGERTNWLPRLMFLIQEGTRQPFPPFDRYAHLNGAVEGEEPTLADQLHLFRELRDLNITKLKELVQEESQLELTGLHPAFGEVRLRELLATWVVHDLAHTAQITRVMAERYREDVGPWIAYLGILNKK</sequence>
<dbReference type="RefSeq" id="WP_183599063.1">
    <property type="nucleotide sequence ID" value="NZ_JACHXK010000003.1"/>
</dbReference>
<dbReference type="SUPFAM" id="SSF109854">
    <property type="entry name" value="DinB/YfiT-like putative metalloenzymes"/>
    <property type="match status" value="1"/>
</dbReference>
<reference evidence="2 3" key="1">
    <citation type="submission" date="2020-08" db="EMBL/GenBank/DDBJ databases">
        <title>Genomic Encyclopedia of Type Strains, Phase III (KMG-III): the genomes of soil and plant-associated and newly described type strains.</title>
        <authorList>
            <person name="Whitman W."/>
        </authorList>
    </citation>
    <scope>NUCLEOTIDE SEQUENCE [LARGE SCALE GENOMIC DNA]</scope>
    <source>
        <strain evidence="2 3">CECT 5862</strain>
    </source>
</reference>
<dbReference type="AlphaFoldDB" id="A0A7W5FM75"/>
<protein>
    <submittedName>
        <fullName evidence="2">Putative damage-inducible protein DinB</fullName>
    </submittedName>
</protein>
<evidence type="ECO:0000313" key="3">
    <source>
        <dbReference type="Proteomes" id="UP000570361"/>
    </source>
</evidence>
<organism evidence="2 3">
    <name type="scientific">Paenibacillus phyllosphaerae</name>
    <dbReference type="NCBI Taxonomy" id="274593"/>
    <lineage>
        <taxon>Bacteria</taxon>
        <taxon>Bacillati</taxon>
        <taxon>Bacillota</taxon>
        <taxon>Bacilli</taxon>
        <taxon>Bacillales</taxon>
        <taxon>Paenibacillaceae</taxon>
        <taxon>Paenibacillus</taxon>
    </lineage>
</organism>
<gene>
    <name evidence="2" type="ORF">FHS18_001772</name>
</gene>
<name>A0A7W5FM75_9BACL</name>
<dbReference type="Pfam" id="PF12867">
    <property type="entry name" value="DinB_2"/>
    <property type="match status" value="1"/>
</dbReference>
<dbReference type="InterPro" id="IPR024775">
    <property type="entry name" value="DinB-like"/>
</dbReference>
<evidence type="ECO:0000313" key="2">
    <source>
        <dbReference type="EMBL" id="MBB3109709.1"/>
    </source>
</evidence>
<proteinExistence type="predicted"/>
<dbReference type="Proteomes" id="UP000570361">
    <property type="component" value="Unassembled WGS sequence"/>
</dbReference>
<dbReference type="InterPro" id="IPR034660">
    <property type="entry name" value="DinB/YfiT-like"/>
</dbReference>
<comment type="caution">
    <text evidence="2">The sequence shown here is derived from an EMBL/GenBank/DDBJ whole genome shotgun (WGS) entry which is preliminary data.</text>
</comment>